<keyword evidence="14" id="KW-1185">Reference proteome</keyword>
<dbReference type="PANTHER" id="PTHR11070">
    <property type="entry name" value="UVRD / RECB / PCRA DNA HELICASE FAMILY MEMBER"/>
    <property type="match status" value="1"/>
</dbReference>
<dbReference type="Pfam" id="PF00580">
    <property type="entry name" value="UvrD-helicase"/>
    <property type="match status" value="1"/>
</dbReference>
<protein>
    <recommendedName>
        <fullName evidence="7">DNA 3'-5' helicase</fullName>
        <ecNumber evidence="7">5.6.2.4</ecNumber>
    </recommendedName>
    <alternativeName>
        <fullName evidence="8">DNA 3'-5' helicase II</fullName>
    </alternativeName>
</protein>
<dbReference type="PANTHER" id="PTHR11070:SF2">
    <property type="entry name" value="ATP-DEPENDENT DNA HELICASE SRS2"/>
    <property type="match status" value="1"/>
</dbReference>
<comment type="catalytic activity">
    <reaction evidence="6">
        <text>Couples ATP hydrolysis with the unwinding of duplex DNA by translocating in the 3'-5' direction.</text>
        <dbReference type="EC" id="5.6.2.4"/>
    </reaction>
</comment>
<proteinExistence type="predicted"/>
<feature type="domain" description="UvrD-like helicase ATP-binding" evidence="11">
    <location>
        <begin position="1"/>
        <end position="486"/>
    </location>
</feature>
<dbReference type="EMBL" id="JAAIYO010000013">
    <property type="protein sequence ID" value="MBE4752545.1"/>
    <property type="molecule type" value="Genomic_DNA"/>
</dbReference>
<keyword evidence="1 10" id="KW-0547">Nucleotide-binding</keyword>
<keyword evidence="2 10" id="KW-0378">Hydrolase</keyword>
<evidence type="ECO:0000256" key="9">
    <source>
        <dbReference type="ARBA" id="ARBA00048988"/>
    </source>
</evidence>
<keyword evidence="3 10" id="KW-0347">Helicase</keyword>
<evidence type="ECO:0000256" key="3">
    <source>
        <dbReference type="ARBA" id="ARBA00022806"/>
    </source>
</evidence>
<evidence type="ECO:0000259" key="11">
    <source>
        <dbReference type="PROSITE" id="PS51198"/>
    </source>
</evidence>
<evidence type="ECO:0000256" key="5">
    <source>
        <dbReference type="ARBA" id="ARBA00023235"/>
    </source>
</evidence>
<feature type="binding site" evidence="10">
    <location>
        <begin position="19"/>
        <end position="26"/>
    </location>
    <ligand>
        <name>ATP</name>
        <dbReference type="ChEBI" id="CHEBI:30616"/>
    </ligand>
</feature>
<evidence type="ECO:0000313" key="14">
    <source>
        <dbReference type="Proteomes" id="UP001516472"/>
    </source>
</evidence>
<dbReference type="Gene3D" id="3.40.50.300">
    <property type="entry name" value="P-loop containing nucleotide triphosphate hydrolases"/>
    <property type="match status" value="4"/>
</dbReference>
<dbReference type="Pfam" id="PF13361">
    <property type="entry name" value="UvrD_C"/>
    <property type="match status" value="1"/>
</dbReference>
<evidence type="ECO:0000256" key="1">
    <source>
        <dbReference type="ARBA" id="ARBA00022741"/>
    </source>
</evidence>
<dbReference type="PROSITE" id="PS51198">
    <property type="entry name" value="UVRD_HELICASE_ATP_BIND"/>
    <property type="match status" value="1"/>
</dbReference>
<evidence type="ECO:0000256" key="2">
    <source>
        <dbReference type="ARBA" id="ARBA00022801"/>
    </source>
</evidence>
<dbReference type="InterPro" id="IPR014017">
    <property type="entry name" value="DNA_helicase_UvrD-like_C"/>
</dbReference>
<evidence type="ECO:0000259" key="12">
    <source>
        <dbReference type="PROSITE" id="PS51217"/>
    </source>
</evidence>
<dbReference type="RefSeq" id="WP_193429740.1">
    <property type="nucleotide sequence ID" value="NZ_JAAIYO010000013.1"/>
</dbReference>
<dbReference type="InterPro" id="IPR027417">
    <property type="entry name" value="P-loop_NTPase"/>
</dbReference>
<keyword evidence="4 10" id="KW-0067">ATP-binding</keyword>
<dbReference type="PROSITE" id="PS51217">
    <property type="entry name" value="UVRD_HELICASE_CTER"/>
    <property type="match status" value="1"/>
</dbReference>
<evidence type="ECO:0000256" key="8">
    <source>
        <dbReference type="ARBA" id="ARBA00034923"/>
    </source>
</evidence>
<dbReference type="Gene3D" id="1.10.486.10">
    <property type="entry name" value="PCRA, domain 4"/>
    <property type="match status" value="1"/>
</dbReference>
<keyword evidence="5" id="KW-0413">Isomerase</keyword>
<evidence type="ECO:0000256" key="6">
    <source>
        <dbReference type="ARBA" id="ARBA00034617"/>
    </source>
</evidence>
<name>A0ABR9PX82_9BACT</name>
<evidence type="ECO:0000256" key="4">
    <source>
        <dbReference type="ARBA" id="ARBA00022840"/>
    </source>
</evidence>
<evidence type="ECO:0000256" key="10">
    <source>
        <dbReference type="PROSITE-ProRule" id="PRU00560"/>
    </source>
</evidence>
<reference evidence="13 14" key="1">
    <citation type="submission" date="2020-02" db="EMBL/GenBank/DDBJ databases">
        <authorList>
            <person name="Babadi Z.K."/>
            <person name="Risdian C."/>
            <person name="Ebrahimipour G.H."/>
            <person name="Wink J."/>
        </authorList>
    </citation>
    <scope>NUCLEOTIDE SEQUENCE [LARGE SCALE GENOMIC DNA]</scope>
    <source>
        <strain evidence="13 14">ZKHCc1 1396</strain>
    </source>
</reference>
<gene>
    <name evidence="13" type="ORF">G4177_30715</name>
</gene>
<accession>A0ABR9PX82</accession>
<dbReference type="InterPro" id="IPR014016">
    <property type="entry name" value="UvrD-like_ATP-bd"/>
</dbReference>
<dbReference type="SUPFAM" id="SSF52540">
    <property type="entry name" value="P-loop containing nucleoside triphosphate hydrolases"/>
    <property type="match status" value="1"/>
</dbReference>
<dbReference type="InterPro" id="IPR000212">
    <property type="entry name" value="DNA_helicase_UvrD/REP"/>
</dbReference>
<organism evidence="13 14">
    <name type="scientific">Corallococcus soli</name>
    <dbReference type="NCBI Taxonomy" id="2710757"/>
    <lineage>
        <taxon>Bacteria</taxon>
        <taxon>Pseudomonadati</taxon>
        <taxon>Myxococcota</taxon>
        <taxon>Myxococcia</taxon>
        <taxon>Myxococcales</taxon>
        <taxon>Cystobacterineae</taxon>
        <taxon>Myxococcaceae</taxon>
        <taxon>Corallococcus</taxon>
    </lineage>
</organism>
<dbReference type="EC" id="5.6.2.4" evidence="7"/>
<dbReference type="Proteomes" id="UP001516472">
    <property type="component" value="Unassembled WGS sequence"/>
</dbReference>
<evidence type="ECO:0000256" key="7">
    <source>
        <dbReference type="ARBA" id="ARBA00034808"/>
    </source>
</evidence>
<comment type="catalytic activity">
    <reaction evidence="9">
        <text>ATP + H2O = ADP + phosphate + H(+)</text>
        <dbReference type="Rhea" id="RHEA:13065"/>
        <dbReference type="ChEBI" id="CHEBI:15377"/>
        <dbReference type="ChEBI" id="CHEBI:15378"/>
        <dbReference type="ChEBI" id="CHEBI:30616"/>
        <dbReference type="ChEBI" id="CHEBI:43474"/>
        <dbReference type="ChEBI" id="CHEBI:456216"/>
        <dbReference type="EC" id="5.6.2.4"/>
    </reaction>
</comment>
<sequence length="1257" mass="136542">MSDTAPHMLALEKNLALMAGAGAGKTYSLVTMTLHLFAGAREAVPTPLLAGAREAGSALRPSRLGMLTFTDKAAAEMRRRVRERLDALAQGDVPLDAEKDLRASLARLERPFPTQDEWRKVREELGAATVGTFHSLCGQILRRAPPSVGIDPAFEVLDELESSGLLEDVTERVVLDALEGGDAKVRELCAELGFSGSGFSDGLVAALMDVYRTLREEGLKAATARVGDGAADKVQLEGLIQDCRRLCTEARAQDAKGEWSPLLSVCERALEGMTPDTFLQTERFPALRNALLSEPRNLAHLRKGAGACLKELLWRVKGKSDGSVRRLEDAYAAWRTAPFEETFRDLLGQLEERHDAELSRRNVFDFTSLLVKARDLLRDHPEFRQQIQERLGALLVDEFQDTNRLQLELVLLLSERREGGPRELAPGADLVAALPLEPAFLCAVGDRKQSIYEFRGADVSVFTVLADKIEAEGGARGFLQHNYRSLPGVLSFFNRAFAGLLVAKEATPRPFEVVYDAATDDLSPTRPELADGPVVERLSLPEADTAPELREHEADAVARRLRVMLAPGAPATVMAEDRKGLRPARGGDVAILFRTFTHLEEYRTALIRHGVPHRVLRGRGFYGAQEVRDLASLLALLSDADDALAFAAVLRSPLVGLSDAALFRLAGDLPLSLGSPRLVDANVRAAMSAREQTRLACFLDLIPVLRRERDRLGVHALLHAALEATGYREALAGSPYAEQASANVEKLLSLAARRDERGTGSCVAFARELRQLADSDPNEAQADLLDEGDPRAVQLLTIHRAKGLEWPVVVVPGMGGRRRTTSARAYFERSFGLALRPWMPDSLDTFTSERFEAVRAELKAREDAEYLRLLYVALTRAKDLLVLSGGEEKRAGTDSWWHRVDRRLDADPELRELAKDVDVEQLPPPADPEPPTEEQTLQARIRVEAALARVAEAGASAFGEDALRAGRAQAPRPDADLEEGDSAFSDAPAIASVRALQDFLSCPRRYHHLHRLGLAVGSEPWEAPARSSPLLVESEGWLPVERPDQLVTRLLREVDLSLAGPDAEGSERRAHLEQLLRGAGRDPEEEDLGAVLTTAERFLGTAFAKRLAASPASSVHRGLDFVLDLEDGAALEGVLDLLWESPEGEAVAVLLRPGARHPLGPAACAHELAALALAASRMVRDGVPVRVGVAFLGEGSPEPEFLASGAGDEAAARRLALGVRALVQSESMGAGAGWDKAACQALHCGFAEHCHPAPPAC</sequence>
<evidence type="ECO:0000313" key="13">
    <source>
        <dbReference type="EMBL" id="MBE4752545.1"/>
    </source>
</evidence>
<comment type="caution">
    <text evidence="13">The sequence shown here is derived from an EMBL/GenBank/DDBJ whole genome shotgun (WGS) entry which is preliminary data.</text>
</comment>
<feature type="domain" description="UvrD-like helicase C-terminal" evidence="12">
    <location>
        <begin position="512"/>
        <end position="803"/>
    </location>
</feature>